<dbReference type="HOGENOM" id="CLU_634194_0_0_7"/>
<dbReference type="EnsemblBacteria" id="AAS96524">
    <property type="protein sequence ID" value="AAS96524"/>
    <property type="gene ID" value="DVU_2051"/>
</dbReference>
<evidence type="ECO:0000313" key="1">
    <source>
        <dbReference type="EMBL" id="AAS96524.1"/>
    </source>
</evidence>
<name>Q72AE6_NITV2</name>
<accession>Q72AE6</accession>
<dbReference type="AlphaFoldDB" id="Q72AE6"/>
<dbReference type="PaxDb" id="882-DVU_2051"/>
<dbReference type="Proteomes" id="UP000002194">
    <property type="component" value="Chromosome"/>
</dbReference>
<proteinExistence type="predicted"/>
<dbReference type="KEGG" id="dvu:DVU_2051"/>
<keyword evidence="2" id="KW-1185">Reference proteome</keyword>
<dbReference type="RefSeq" id="WP_010939329.1">
    <property type="nucleotide sequence ID" value="NC_002937.3"/>
</dbReference>
<sequence length="432" mass="50765">MKEYVGFFYNNYQYCIKGSNREWSGYIVDVPQIACETGISKYRVKASLRKKIRKYFRGCLRRDVKPQRPLPLPLDKALFEEAISLNVLVDRYGAVFTDVMWLFSNEGFVFKKYLWFLYLDPSRVQGGRLRLLINTTHFGGECSVRAQPYPDDFTVAIDNSRRVIDIHFYESKARRKHFAFSVDIATRDGLRQDVIDIFSCDDGENSFYYGFSSCCNDYFFSVNEVAFDFFREVFRVSDKFTGSEIKKVSICAHAFVNATIGMAFFPDTKMSQFLKYCVNDAVENLKNIYFRTKYFKSATRLFRWGKRNWQRGLLQWFDSTSIHDGRTNERFSNIIWRGSRGRGDALERLIIEAVSLKYEGVSNKSIYAKIREMAFELDREIRLKHKILHFAATENESQKITNFLKSNLVRDFADKNLFPRPVLDKKNRKNKL</sequence>
<protein>
    <submittedName>
        <fullName evidence="1">Uncharacterized protein</fullName>
    </submittedName>
</protein>
<dbReference type="PATRIC" id="fig|882.5.peg.1868"/>
<evidence type="ECO:0000313" key="2">
    <source>
        <dbReference type="Proteomes" id="UP000002194"/>
    </source>
</evidence>
<dbReference type="EMBL" id="AE017285">
    <property type="protein sequence ID" value="AAS96524.1"/>
    <property type="molecule type" value="Genomic_DNA"/>
</dbReference>
<reference evidence="1 2" key="1">
    <citation type="journal article" date="2004" name="Nat. Biotechnol.">
        <title>The genome sequence of the anaerobic, sulfate-reducing bacterium Desulfovibrio vulgaris Hildenborough.</title>
        <authorList>
            <person name="Heidelberg J.F."/>
            <person name="Seshadri R."/>
            <person name="Haveman S.A."/>
            <person name="Hemme C.L."/>
            <person name="Paulsen I.T."/>
            <person name="Kolonay J.F."/>
            <person name="Eisen J.A."/>
            <person name="Ward N."/>
            <person name="Methe B."/>
            <person name="Brinkac L.M."/>
            <person name="Daugherty S.C."/>
            <person name="Deboy R.T."/>
            <person name="Dodson R.J."/>
            <person name="Durkin A.S."/>
            <person name="Madupu R."/>
            <person name="Nelson W.C."/>
            <person name="Sullivan S.A."/>
            <person name="Fouts D."/>
            <person name="Haft D.H."/>
            <person name="Selengut J."/>
            <person name="Peterson J.D."/>
            <person name="Davidsen T.M."/>
            <person name="Zafar N."/>
            <person name="Zhou L."/>
            <person name="Radune D."/>
            <person name="Dimitrov G."/>
            <person name="Hance M."/>
            <person name="Tran K."/>
            <person name="Khouri H."/>
            <person name="Gill J."/>
            <person name="Utterback T.R."/>
            <person name="Feldblyum T.V."/>
            <person name="Wall J.D."/>
            <person name="Voordouw G."/>
            <person name="Fraser C.M."/>
        </authorList>
    </citation>
    <scope>NUCLEOTIDE SEQUENCE [LARGE SCALE GENOMIC DNA]</scope>
    <source>
        <strain evidence="2">ATCC 29579 / DSM 644 / NCIMB 8303 / VKM B-1760 / Hildenborough</strain>
    </source>
</reference>
<gene>
    <name evidence="1" type="ordered locus">DVU_2051</name>
</gene>
<organism evidence="1 2">
    <name type="scientific">Nitratidesulfovibrio vulgaris (strain ATCC 29579 / DSM 644 / CCUG 34227 / NCIMB 8303 / VKM B-1760 / Hildenborough)</name>
    <name type="common">Desulfovibrio vulgaris</name>
    <dbReference type="NCBI Taxonomy" id="882"/>
    <lineage>
        <taxon>Bacteria</taxon>
        <taxon>Pseudomonadati</taxon>
        <taxon>Thermodesulfobacteriota</taxon>
        <taxon>Desulfovibrionia</taxon>
        <taxon>Desulfovibrionales</taxon>
        <taxon>Desulfovibrionaceae</taxon>
        <taxon>Nitratidesulfovibrio</taxon>
    </lineage>
</organism>